<dbReference type="PANTHER" id="PTHR33164">
    <property type="entry name" value="TRANSCRIPTIONAL REGULATOR, MARR FAMILY"/>
    <property type="match status" value="1"/>
</dbReference>
<dbReference type="GO" id="GO:0006950">
    <property type="term" value="P:response to stress"/>
    <property type="evidence" value="ECO:0007669"/>
    <property type="project" value="TreeGrafter"/>
</dbReference>
<evidence type="ECO:0000313" key="3">
    <source>
        <dbReference type="Proteomes" id="UP000254337"/>
    </source>
</evidence>
<dbReference type="PANTHER" id="PTHR33164:SF57">
    <property type="entry name" value="MARR-FAMILY TRANSCRIPTIONAL REGULATOR"/>
    <property type="match status" value="1"/>
</dbReference>
<dbReference type="Gene3D" id="1.10.10.10">
    <property type="entry name" value="Winged helix-like DNA-binding domain superfamily/Winged helix DNA-binding domain"/>
    <property type="match status" value="1"/>
</dbReference>
<dbReference type="InterPro" id="IPR000835">
    <property type="entry name" value="HTH_MarR-typ"/>
</dbReference>
<reference evidence="2 3" key="1">
    <citation type="submission" date="2018-05" db="EMBL/GenBank/DDBJ databases">
        <title>Complete genome sequence of Megasphaera sp. AJH120T, isolated from the ceca of a chicken.</title>
        <authorList>
            <person name="Maki J."/>
            <person name="Looft T."/>
        </authorList>
    </citation>
    <scope>NUCLEOTIDE SEQUENCE [LARGE SCALE GENOMIC DNA]</scope>
    <source>
        <strain evidence="2 3">AJH120</strain>
    </source>
</reference>
<dbReference type="EMBL" id="CP029462">
    <property type="protein sequence ID" value="AXL21244.1"/>
    <property type="molecule type" value="Genomic_DNA"/>
</dbReference>
<organism evidence="2 3">
    <name type="scientific">Megasphaera stantonii</name>
    <dbReference type="NCBI Taxonomy" id="2144175"/>
    <lineage>
        <taxon>Bacteria</taxon>
        <taxon>Bacillati</taxon>
        <taxon>Bacillota</taxon>
        <taxon>Negativicutes</taxon>
        <taxon>Veillonellales</taxon>
        <taxon>Veillonellaceae</taxon>
        <taxon>Megasphaera</taxon>
    </lineage>
</organism>
<dbReference type="Pfam" id="PF12802">
    <property type="entry name" value="MarR_2"/>
    <property type="match status" value="1"/>
</dbReference>
<evidence type="ECO:0000313" key="2">
    <source>
        <dbReference type="EMBL" id="AXL21244.1"/>
    </source>
</evidence>
<name>A0A346AZF1_9FIRM</name>
<accession>A0A346AZF1</accession>
<proteinExistence type="predicted"/>
<dbReference type="RefSeq" id="WP_107196269.1">
    <property type="nucleotide sequence ID" value="NZ_CP029462.1"/>
</dbReference>
<keyword evidence="3" id="KW-1185">Reference proteome</keyword>
<dbReference type="SMART" id="SM00347">
    <property type="entry name" value="HTH_MARR"/>
    <property type="match status" value="1"/>
</dbReference>
<dbReference type="InterPro" id="IPR036388">
    <property type="entry name" value="WH-like_DNA-bd_sf"/>
</dbReference>
<evidence type="ECO:0000259" key="1">
    <source>
        <dbReference type="PROSITE" id="PS50995"/>
    </source>
</evidence>
<dbReference type="SUPFAM" id="SSF46785">
    <property type="entry name" value="Winged helix' DNA-binding domain"/>
    <property type="match status" value="1"/>
</dbReference>
<dbReference type="PROSITE" id="PS50995">
    <property type="entry name" value="HTH_MARR_2"/>
    <property type="match status" value="1"/>
</dbReference>
<dbReference type="Proteomes" id="UP000254337">
    <property type="component" value="Chromosome"/>
</dbReference>
<dbReference type="KEGG" id="meg:DKB62_06555"/>
<protein>
    <submittedName>
        <fullName evidence="2">MarR family transcriptional regulator</fullName>
    </submittedName>
</protein>
<gene>
    <name evidence="2" type="ORF">DKB62_06555</name>
</gene>
<dbReference type="InterPro" id="IPR036390">
    <property type="entry name" value="WH_DNA-bd_sf"/>
</dbReference>
<feature type="domain" description="HTH marR-type" evidence="1">
    <location>
        <begin position="5"/>
        <end position="137"/>
    </location>
</feature>
<dbReference type="AlphaFoldDB" id="A0A346AZF1"/>
<dbReference type="InterPro" id="IPR039422">
    <property type="entry name" value="MarR/SlyA-like"/>
</dbReference>
<sequence>MKDKNFIIERQILRIGNKISNGRDKDLIPFDLTANQSEALLYFDNCPGRSIIDLKEHLRITHQAARNIVERMKRKELLYVVISEEDGRFKQVYLTEKGRTTCDDLKHLGTNVGCQLLKGLSEEEKDQLLSLLLKINDNV</sequence>
<dbReference type="PRINTS" id="PR00598">
    <property type="entry name" value="HTHMARR"/>
</dbReference>
<dbReference type="OrthoDB" id="6400170at2"/>
<dbReference type="GO" id="GO:0003700">
    <property type="term" value="F:DNA-binding transcription factor activity"/>
    <property type="evidence" value="ECO:0007669"/>
    <property type="project" value="InterPro"/>
</dbReference>